<organism evidence="3 4">
    <name type="scientific">Mus spicilegus</name>
    <name type="common">Mound-building mouse</name>
    <dbReference type="NCBI Taxonomy" id="10103"/>
    <lineage>
        <taxon>Eukaryota</taxon>
        <taxon>Metazoa</taxon>
        <taxon>Chordata</taxon>
        <taxon>Craniata</taxon>
        <taxon>Vertebrata</taxon>
        <taxon>Euteleostomi</taxon>
        <taxon>Mammalia</taxon>
        <taxon>Eutheria</taxon>
        <taxon>Euarchontoglires</taxon>
        <taxon>Glires</taxon>
        <taxon>Rodentia</taxon>
        <taxon>Myomorpha</taxon>
        <taxon>Muroidea</taxon>
        <taxon>Muridae</taxon>
        <taxon>Murinae</taxon>
        <taxon>Mus</taxon>
        <taxon>Mus</taxon>
    </lineage>
</organism>
<dbReference type="PANTHER" id="PTHR35257">
    <property type="entry name" value="TRANSMEMBRANE PROTEIN 82"/>
    <property type="match status" value="1"/>
</dbReference>
<feature type="transmembrane region" description="Helical" evidence="2">
    <location>
        <begin position="263"/>
        <end position="282"/>
    </location>
</feature>
<dbReference type="Proteomes" id="UP000694415">
    <property type="component" value="Unplaced"/>
</dbReference>
<reference evidence="3" key="1">
    <citation type="submission" date="2025-08" db="UniProtKB">
        <authorList>
            <consortium name="Ensembl"/>
        </authorList>
    </citation>
    <scope>IDENTIFICATION</scope>
</reference>
<accession>A0A8C6H7J8</accession>
<keyword evidence="4" id="KW-1185">Reference proteome</keyword>
<dbReference type="AlphaFoldDB" id="A0A8C6H7J8"/>
<name>A0A8C6H7J8_MUSSI</name>
<feature type="transmembrane region" description="Helical" evidence="2">
    <location>
        <begin position="122"/>
        <end position="142"/>
    </location>
</feature>
<evidence type="ECO:0000256" key="2">
    <source>
        <dbReference type="SAM" id="Phobius"/>
    </source>
</evidence>
<evidence type="ECO:0000313" key="4">
    <source>
        <dbReference type="Proteomes" id="UP000694415"/>
    </source>
</evidence>
<dbReference type="InterPro" id="IPR031648">
    <property type="entry name" value="TMEM82"/>
</dbReference>
<reference evidence="3" key="2">
    <citation type="submission" date="2025-09" db="UniProtKB">
        <authorList>
            <consortium name="Ensembl"/>
        </authorList>
    </citation>
    <scope>IDENTIFICATION</scope>
</reference>
<evidence type="ECO:0000256" key="1">
    <source>
        <dbReference type="SAM" id="MobiDB-lite"/>
    </source>
</evidence>
<proteinExistence type="predicted"/>
<keyword evidence="2" id="KW-0472">Membrane</keyword>
<dbReference type="Pfam" id="PF15816">
    <property type="entry name" value="TMEM82"/>
    <property type="match status" value="1"/>
</dbReference>
<protein>
    <submittedName>
        <fullName evidence="3">Transmembrane protein 82</fullName>
    </submittedName>
</protein>
<feature type="region of interest" description="Disordered" evidence="1">
    <location>
        <begin position="331"/>
        <end position="356"/>
    </location>
</feature>
<dbReference type="GeneTree" id="ENSGT00500000045021"/>
<dbReference type="PANTHER" id="PTHR35257:SF1">
    <property type="entry name" value="TRANSMEMBRANE PROTEIN 82"/>
    <property type="match status" value="1"/>
</dbReference>
<dbReference type="Ensembl" id="ENSMSIT00000021210.1">
    <property type="protein sequence ID" value="ENSMSIP00000016746.1"/>
    <property type="gene ID" value="ENSMSIG00000014350.1"/>
</dbReference>
<keyword evidence="2" id="KW-1133">Transmembrane helix</keyword>
<keyword evidence="2" id="KW-0812">Transmembrane</keyword>
<feature type="transmembrane region" description="Helical" evidence="2">
    <location>
        <begin position="148"/>
        <end position="166"/>
    </location>
</feature>
<feature type="transmembrane region" description="Helical" evidence="2">
    <location>
        <begin position="27"/>
        <end position="48"/>
    </location>
</feature>
<feature type="transmembrane region" description="Helical" evidence="2">
    <location>
        <begin position="69"/>
        <end position="87"/>
    </location>
</feature>
<feature type="transmembrane region" description="Helical" evidence="2">
    <location>
        <begin position="235"/>
        <end position="251"/>
    </location>
</feature>
<evidence type="ECO:0000313" key="3">
    <source>
        <dbReference type="Ensembl" id="ENSMSIP00000016746.1"/>
    </source>
</evidence>
<sequence length="356" mass="38910">MFSLPSLSSWLPSLPSFEWGSSLFDSLLQGLIGALGVSVLNSLLKVYFFVACVNDPQRQPQKQRLRAQWASLEMLHLAGLTLFLTLIGSRVAALVVLEFSLRAVSTLLSLGKGSGDKERLQLFLVCQFSLGCGLSCGLSFLQEGAPHRSLNLLLSLGLAVLLALGARRLTRHTCSLYELHSSQRYCGVCLGLLASQHGMPRLLSRTLTVAFAVSDLAAVALINKDFLSSSEAVRFWTPLTICYTLLVIYMQEEQRQHRFSLQGQVQTVLVRMGGLFLLLMTVGRWLDLLSIFFSLLGELWCLAGIRALIDLCQIQGFPPQRPTVTAAVTAEGESGWTDPCEPRPSTPAPARSAVPS</sequence>